<evidence type="ECO:0000256" key="9">
    <source>
        <dbReference type="ARBA" id="ARBA00022777"/>
    </source>
</evidence>
<dbReference type="PRINTS" id="PR00344">
    <property type="entry name" value="BCTRLSENSOR"/>
</dbReference>
<dbReference type="CDD" id="cd00082">
    <property type="entry name" value="HisKA"/>
    <property type="match status" value="1"/>
</dbReference>
<keyword evidence="9" id="KW-0418">Kinase</keyword>
<dbReference type="SMART" id="SM00388">
    <property type="entry name" value="HisKA"/>
    <property type="match status" value="1"/>
</dbReference>
<keyword evidence="14" id="KW-0472">Membrane</keyword>
<protein>
    <recommendedName>
        <fullName evidence="3">histidine kinase</fullName>
        <ecNumber evidence="3">2.7.13.3</ecNumber>
    </recommendedName>
</protein>
<organism evidence="16 17">
    <name type="scientific">Roseateles flavus</name>
    <dbReference type="NCBI Taxonomy" id="3149041"/>
    <lineage>
        <taxon>Bacteria</taxon>
        <taxon>Pseudomonadati</taxon>
        <taxon>Pseudomonadota</taxon>
        <taxon>Betaproteobacteria</taxon>
        <taxon>Burkholderiales</taxon>
        <taxon>Sphaerotilaceae</taxon>
        <taxon>Roseateles</taxon>
    </lineage>
</organism>
<evidence type="ECO:0000256" key="5">
    <source>
        <dbReference type="ARBA" id="ARBA00022553"/>
    </source>
</evidence>
<dbReference type="Proteomes" id="UP001462640">
    <property type="component" value="Unassembled WGS sequence"/>
</dbReference>
<gene>
    <name evidence="16" type="ORF">ABDJ40_17350</name>
</gene>
<evidence type="ECO:0000256" key="3">
    <source>
        <dbReference type="ARBA" id="ARBA00012438"/>
    </source>
</evidence>
<evidence type="ECO:0000256" key="13">
    <source>
        <dbReference type="SAM" id="Coils"/>
    </source>
</evidence>
<dbReference type="InterPro" id="IPR029151">
    <property type="entry name" value="Sensor-like_sf"/>
</dbReference>
<dbReference type="SUPFAM" id="SSF55874">
    <property type="entry name" value="ATPase domain of HSP90 chaperone/DNA topoisomerase II/histidine kinase"/>
    <property type="match status" value="1"/>
</dbReference>
<dbReference type="EMBL" id="JBDPZC010000008">
    <property type="protein sequence ID" value="MEO3714537.1"/>
    <property type="molecule type" value="Genomic_DNA"/>
</dbReference>
<keyword evidence="10 16" id="KW-0067">ATP-binding</keyword>
<dbReference type="InterPro" id="IPR036890">
    <property type="entry name" value="HATPase_C_sf"/>
</dbReference>
<dbReference type="InterPro" id="IPR017055">
    <property type="entry name" value="Sig_transdc_His_kinase_DctB"/>
</dbReference>
<comment type="subcellular location">
    <subcellularLocation>
        <location evidence="2">Cell membrane</location>
        <topology evidence="2">Multi-pass membrane protein</topology>
    </subcellularLocation>
</comment>
<comment type="caution">
    <text evidence="16">The sequence shown here is derived from an EMBL/GenBank/DDBJ whole genome shotgun (WGS) entry which is preliminary data.</text>
</comment>
<dbReference type="PIRSF" id="PIRSF036431">
    <property type="entry name" value="STHK_DctB"/>
    <property type="match status" value="1"/>
</dbReference>
<feature type="coiled-coil region" evidence="13">
    <location>
        <begin position="337"/>
        <end position="385"/>
    </location>
</feature>
<dbReference type="Pfam" id="PF02518">
    <property type="entry name" value="HATPase_c"/>
    <property type="match status" value="1"/>
</dbReference>
<dbReference type="EC" id="2.7.13.3" evidence="3"/>
<keyword evidence="8" id="KW-0547">Nucleotide-binding</keyword>
<reference evidence="16 17" key="1">
    <citation type="submission" date="2024-05" db="EMBL/GenBank/DDBJ databases">
        <title>Roseateles sp. 2.12 16S ribosomal RNA gene Genome sequencing and assembly.</title>
        <authorList>
            <person name="Woo H."/>
        </authorList>
    </citation>
    <scope>NUCLEOTIDE SEQUENCE [LARGE SCALE GENOMIC DNA]</scope>
    <source>
        <strain evidence="16 17">2.12</strain>
    </source>
</reference>
<dbReference type="PANTHER" id="PTHR43065:SF46">
    <property type="entry name" value="C4-DICARBOXYLATE TRANSPORT SENSOR PROTEIN DCTB"/>
    <property type="match status" value="1"/>
</dbReference>
<evidence type="ECO:0000256" key="10">
    <source>
        <dbReference type="ARBA" id="ARBA00022840"/>
    </source>
</evidence>
<dbReference type="GO" id="GO:0005524">
    <property type="term" value="F:ATP binding"/>
    <property type="evidence" value="ECO:0007669"/>
    <property type="project" value="UniProtKB-KW"/>
</dbReference>
<keyword evidence="7 14" id="KW-0812">Transmembrane</keyword>
<keyword evidence="4" id="KW-1003">Cell membrane</keyword>
<proteinExistence type="predicted"/>
<keyword evidence="5" id="KW-0597">Phosphoprotein</keyword>
<evidence type="ECO:0000256" key="6">
    <source>
        <dbReference type="ARBA" id="ARBA00022679"/>
    </source>
</evidence>
<dbReference type="PANTHER" id="PTHR43065">
    <property type="entry name" value="SENSOR HISTIDINE KINASE"/>
    <property type="match status" value="1"/>
</dbReference>
<comment type="catalytic activity">
    <reaction evidence="1">
        <text>ATP + protein L-histidine = ADP + protein N-phospho-L-histidine.</text>
        <dbReference type="EC" id="2.7.13.3"/>
    </reaction>
</comment>
<evidence type="ECO:0000256" key="7">
    <source>
        <dbReference type="ARBA" id="ARBA00022692"/>
    </source>
</evidence>
<name>A0ABV0GHV8_9BURK</name>
<dbReference type="InterPro" id="IPR036097">
    <property type="entry name" value="HisK_dim/P_sf"/>
</dbReference>
<dbReference type="InterPro" id="IPR005467">
    <property type="entry name" value="His_kinase_dom"/>
</dbReference>
<dbReference type="SMART" id="SM00387">
    <property type="entry name" value="HATPase_c"/>
    <property type="match status" value="1"/>
</dbReference>
<keyword evidence="13" id="KW-0175">Coiled coil</keyword>
<sequence>MKRGLRILLGSLAAALLVGGAGWLAYTASLRQGTEVLRRESNHQLELFAAAAEGVIKRQESIPATLQLSPEVLALLREPQSPARIEAAALYLRRLNAHLGSLELFVQNQQGQVLASSEPGLRGEDLSFRPYFLEALAGRVGRHFAIGTRDGRPGYYVSHPIHDGARVVGVAAIKIKLDPINEAWATLGSPALLADSNQVVILSSEPAWRYTSLAELSVDQRVDLQLSRLYAAQPLPRFPLQVDLRVDEDSQVIEGVLPNGLGAAASAPRLASRAMLVMGRTLNGMDWRLMMFSDLRPVRQQASTHGLLASLGLGVVLLSALILLQRRRILRQKLEAHAELEDQVARRTQALSEANAQLAQEVTERQQAEATLRRAQDELVHAGKMAALGQLATGITHELAQPLGAIRTLAGNALEFMRREDLRSVQGNLEILTRLADQMGQIIQPLKGFARKSQARPQRCDVGQALGNALFLHDQRIRQQQVSLERELEPGQAFAFFDPNRLEQVLLNLIGNALDAVQGQEDRVIQVQAMQGGGQVLLLVRDSGPGLGDEALRRLFEPFFTTKEQGVGLGLGLAISRDIAREGGGELEARNHPQGGAEFILHLPADDTPQAAAQA</sequence>
<dbReference type="PROSITE" id="PS50109">
    <property type="entry name" value="HIS_KIN"/>
    <property type="match status" value="1"/>
</dbReference>
<dbReference type="Gene3D" id="3.30.565.10">
    <property type="entry name" value="Histidine kinase-like ATPase, C-terminal domain"/>
    <property type="match status" value="1"/>
</dbReference>
<evidence type="ECO:0000256" key="14">
    <source>
        <dbReference type="SAM" id="Phobius"/>
    </source>
</evidence>
<dbReference type="Gene3D" id="1.10.287.130">
    <property type="match status" value="1"/>
</dbReference>
<evidence type="ECO:0000256" key="2">
    <source>
        <dbReference type="ARBA" id="ARBA00004651"/>
    </source>
</evidence>
<evidence type="ECO:0000256" key="1">
    <source>
        <dbReference type="ARBA" id="ARBA00000085"/>
    </source>
</evidence>
<accession>A0ABV0GHV8</accession>
<dbReference type="SUPFAM" id="SSF47384">
    <property type="entry name" value="Homodimeric domain of signal transducing histidine kinase"/>
    <property type="match status" value="1"/>
</dbReference>
<evidence type="ECO:0000313" key="16">
    <source>
        <dbReference type="EMBL" id="MEO3714537.1"/>
    </source>
</evidence>
<keyword evidence="11 14" id="KW-1133">Transmembrane helix</keyword>
<dbReference type="InterPro" id="IPR003594">
    <property type="entry name" value="HATPase_dom"/>
</dbReference>
<dbReference type="SUPFAM" id="SSF103190">
    <property type="entry name" value="Sensory domain-like"/>
    <property type="match status" value="1"/>
</dbReference>
<dbReference type="RefSeq" id="WP_347611628.1">
    <property type="nucleotide sequence ID" value="NZ_JBDPZC010000008.1"/>
</dbReference>
<dbReference type="InterPro" id="IPR004358">
    <property type="entry name" value="Sig_transdc_His_kin-like_C"/>
</dbReference>
<dbReference type="Gene3D" id="3.30.450.20">
    <property type="entry name" value="PAS domain"/>
    <property type="match status" value="2"/>
</dbReference>
<evidence type="ECO:0000256" key="8">
    <source>
        <dbReference type="ARBA" id="ARBA00022741"/>
    </source>
</evidence>
<dbReference type="CDD" id="cd12914">
    <property type="entry name" value="PDC1_DGC_like"/>
    <property type="match status" value="1"/>
</dbReference>
<feature type="domain" description="Histidine kinase" evidence="15">
    <location>
        <begin position="394"/>
        <end position="607"/>
    </location>
</feature>
<dbReference type="InterPro" id="IPR003661">
    <property type="entry name" value="HisK_dim/P_dom"/>
</dbReference>
<evidence type="ECO:0000313" key="17">
    <source>
        <dbReference type="Proteomes" id="UP001462640"/>
    </source>
</evidence>
<keyword evidence="17" id="KW-1185">Reference proteome</keyword>
<evidence type="ECO:0000256" key="4">
    <source>
        <dbReference type="ARBA" id="ARBA00022475"/>
    </source>
</evidence>
<feature type="transmembrane region" description="Helical" evidence="14">
    <location>
        <begin position="306"/>
        <end position="324"/>
    </location>
</feature>
<keyword evidence="6" id="KW-0808">Transferase</keyword>
<evidence type="ECO:0000259" key="15">
    <source>
        <dbReference type="PROSITE" id="PS50109"/>
    </source>
</evidence>
<keyword evidence="12" id="KW-0902">Two-component regulatory system</keyword>
<evidence type="ECO:0000256" key="11">
    <source>
        <dbReference type="ARBA" id="ARBA00022989"/>
    </source>
</evidence>
<evidence type="ECO:0000256" key="12">
    <source>
        <dbReference type="ARBA" id="ARBA00023012"/>
    </source>
</evidence>